<feature type="transmembrane region" description="Helical" evidence="1">
    <location>
        <begin position="89"/>
        <end position="108"/>
    </location>
</feature>
<sequence>MPACKVLLPVVACCFLLKLFRKARRHLGFRLRASCLKFQRLFCSLCFSYGFCLVSNKRQNRRLYIVFLDFLQHFCASFCSQLFTYSLNFLFQSSFCLAFSYSARLATVKTSKIANVTENKFFIFILLIFDAVFVVRQKFAVKFLLEYNFSKYASDNEYRFGLKYKPKTSKANLDLN</sequence>
<protein>
    <submittedName>
        <fullName evidence="2">Uncharacterized protein</fullName>
    </submittedName>
</protein>
<dbReference type="PATRIC" id="fig|1244083.3.peg.1409"/>
<keyword evidence="1" id="KW-0472">Membrane</keyword>
<dbReference type="AlphaFoldDB" id="M5IRA6"/>
<proteinExistence type="predicted"/>
<comment type="caution">
    <text evidence="2">The sequence shown here is derived from an EMBL/GenBank/DDBJ whole genome shotgun (WGS) entry which is preliminary data.</text>
</comment>
<keyword evidence="1" id="KW-0812">Transmembrane</keyword>
<reference evidence="2 3" key="1">
    <citation type="journal article" date="2013" name="Genome Announc.">
        <title>Genome Sequence of Campylobacter showae UNSWCD, Isolated from a Patient with Crohn's Disease.</title>
        <authorList>
            <person name="Tay A.P."/>
            <person name="Kaakoush N.O."/>
            <person name="Deshpande N.P."/>
            <person name="Chen Z."/>
            <person name="Mitchell H."/>
            <person name="Wilkins M.R."/>
        </authorList>
    </citation>
    <scope>NUCLEOTIDE SEQUENCE [LARGE SCALE GENOMIC DNA]</scope>
    <source>
        <strain evidence="2 3">CSUNSWCD</strain>
    </source>
</reference>
<feature type="transmembrane region" description="Helical" evidence="1">
    <location>
        <begin position="63"/>
        <end position="83"/>
    </location>
</feature>
<evidence type="ECO:0000313" key="2">
    <source>
        <dbReference type="EMBL" id="EKU11043.1"/>
    </source>
</evidence>
<evidence type="ECO:0000313" key="3">
    <source>
        <dbReference type="Proteomes" id="UP000011939"/>
    </source>
</evidence>
<dbReference type="Proteomes" id="UP000011939">
    <property type="component" value="Unassembled WGS sequence"/>
</dbReference>
<dbReference type="EMBL" id="AMZQ01000008">
    <property type="protein sequence ID" value="EKU11043.1"/>
    <property type="molecule type" value="Genomic_DNA"/>
</dbReference>
<evidence type="ECO:0000256" key="1">
    <source>
        <dbReference type="SAM" id="Phobius"/>
    </source>
</evidence>
<name>M5IRA6_9BACT</name>
<gene>
    <name evidence="2" type="ORF">CSUNSWCD_2166</name>
</gene>
<organism evidence="2 3">
    <name type="scientific">Campylobacter showae CSUNSWCD</name>
    <dbReference type="NCBI Taxonomy" id="1244083"/>
    <lineage>
        <taxon>Bacteria</taxon>
        <taxon>Pseudomonadati</taxon>
        <taxon>Campylobacterota</taxon>
        <taxon>Epsilonproteobacteria</taxon>
        <taxon>Campylobacterales</taxon>
        <taxon>Campylobacteraceae</taxon>
        <taxon>Campylobacter</taxon>
    </lineage>
</organism>
<keyword evidence="1" id="KW-1133">Transmembrane helix</keyword>
<feature type="transmembrane region" description="Helical" evidence="1">
    <location>
        <begin position="120"/>
        <end position="139"/>
    </location>
</feature>
<accession>M5IRA6</accession>